<dbReference type="InterPro" id="IPR003491">
    <property type="entry name" value="REP-like_C"/>
</dbReference>
<dbReference type="OrthoDB" id="341658at2"/>
<evidence type="ECO:0000313" key="2">
    <source>
        <dbReference type="EMBL" id="PSU45380.1"/>
    </source>
</evidence>
<dbReference type="Proteomes" id="UP000240987">
    <property type="component" value="Unassembled WGS sequence"/>
</dbReference>
<reference evidence="2 3" key="1">
    <citation type="submission" date="2018-01" db="EMBL/GenBank/DDBJ databases">
        <title>Whole genome sequencing of Histamine producing bacteria.</title>
        <authorList>
            <person name="Butler K."/>
        </authorList>
    </citation>
    <scope>NUCLEOTIDE SEQUENCE [LARGE SCALE GENOMIC DNA]</scope>
    <source>
        <strain evidence="2 3">JCM 12947</strain>
    </source>
</reference>
<protein>
    <recommendedName>
        <fullName evidence="1">Replication initiation protein-like C-terminal domain-containing protein</fullName>
    </recommendedName>
</protein>
<accession>A0A2T3J983</accession>
<evidence type="ECO:0000313" key="3">
    <source>
        <dbReference type="Proteomes" id="UP000240987"/>
    </source>
</evidence>
<organism evidence="2 3">
    <name type="scientific">Photobacterium frigidiphilum</name>
    <dbReference type="NCBI Taxonomy" id="264736"/>
    <lineage>
        <taxon>Bacteria</taxon>
        <taxon>Pseudomonadati</taxon>
        <taxon>Pseudomonadota</taxon>
        <taxon>Gammaproteobacteria</taxon>
        <taxon>Vibrionales</taxon>
        <taxon>Vibrionaceae</taxon>
        <taxon>Photobacterium</taxon>
    </lineage>
</organism>
<comment type="caution">
    <text evidence="2">The sequence shown here is derived from an EMBL/GenBank/DDBJ whole genome shotgun (WGS) entry which is preliminary data.</text>
</comment>
<feature type="domain" description="Replication initiation protein-like C-terminal" evidence="1">
    <location>
        <begin position="225"/>
        <end position="379"/>
    </location>
</feature>
<dbReference type="AlphaFoldDB" id="A0A2T3J983"/>
<dbReference type="Pfam" id="PF02486">
    <property type="entry name" value="Rep_trans"/>
    <property type="match status" value="1"/>
</dbReference>
<dbReference type="EMBL" id="PYMJ01000031">
    <property type="protein sequence ID" value="PSU45380.1"/>
    <property type="molecule type" value="Genomic_DNA"/>
</dbReference>
<evidence type="ECO:0000259" key="1">
    <source>
        <dbReference type="Pfam" id="PF02486"/>
    </source>
</evidence>
<keyword evidence="3" id="KW-1185">Reference proteome</keyword>
<name>A0A2T3J983_9GAMM</name>
<sequence>MTFFMRACVYVYLQRALFVVSMHACNKYMDILMTTSPKLHPVLEAKIVVPALASEPVACKKREVACDWLSWSCPISNFKTIHKAGKSGIKVEDNPDFTPMPKPDYKSMSGKSRTAASELYKRQYLLILMARIRQFCTGVLGFDCGPNNGKGKNFYTDSFALITPDGLRAGTVNFGGNNNTVFFELSGVGSSYVFDNNRRRVCDSRYLSPFTLHFWLSVVLDVQVLSRIDLCIDFFDDYLTVDLARKAYIEGAFRRCTGKYPKCSNVYSNSIDGELLGDTFYVGSRQSNVCWRIYDKGLQMESDVNWVRAEVELKKVSVAILLNMSGTFSGLCEFAASLESAKPVKLSIPKNVKKAALTLVQKTNWLRHMCSSSLSALLTHCGGDIGQVMGLILRPTDLDDLVMHEVLDRISVPPSYSNLINFSRG</sequence>
<gene>
    <name evidence="2" type="ORF">C9J12_22705</name>
</gene>
<proteinExistence type="predicted"/>